<sequence>SASGTNLRPESTFANFSQILAANLPEQTVPDLMFFENHHGAEQYRDDAQMHHFLDTNLYRARPRATIHLRSQDESAGTDGVAHNRFEKS</sequence>
<dbReference type="EMBL" id="CAJOAZ010026758">
    <property type="protein sequence ID" value="CAF4404095.1"/>
    <property type="molecule type" value="Genomic_DNA"/>
</dbReference>
<feature type="region of interest" description="Disordered" evidence="1">
    <location>
        <begin position="69"/>
        <end position="89"/>
    </location>
</feature>
<reference evidence="2" key="1">
    <citation type="submission" date="2021-02" db="EMBL/GenBank/DDBJ databases">
        <authorList>
            <person name="Nowell W R."/>
        </authorList>
    </citation>
    <scope>NUCLEOTIDE SEQUENCE</scope>
</reference>
<dbReference type="Proteomes" id="UP000663844">
    <property type="component" value="Unassembled WGS sequence"/>
</dbReference>
<accession>A0A820PG85</accession>
<name>A0A820PG85_9BILA</name>
<evidence type="ECO:0000256" key="1">
    <source>
        <dbReference type="SAM" id="MobiDB-lite"/>
    </source>
</evidence>
<feature type="non-terminal residue" evidence="2">
    <location>
        <position position="89"/>
    </location>
</feature>
<feature type="non-terminal residue" evidence="2">
    <location>
        <position position="1"/>
    </location>
</feature>
<dbReference type="AlphaFoldDB" id="A0A820PG85"/>
<evidence type="ECO:0000313" key="3">
    <source>
        <dbReference type="Proteomes" id="UP000663844"/>
    </source>
</evidence>
<protein>
    <submittedName>
        <fullName evidence="2">Uncharacterized protein</fullName>
    </submittedName>
</protein>
<comment type="caution">
    <text evidence="2">The sequence shown here is derived from an EMBL/GenBank/DDBJ whole genome shotgun (WGS) entry which is preliminary data.</text>
</comment>
<evidence type="ECO:0000313" key="2">
    <source>
        <dbReference type="EMBL" id="CAF4404095.1"/>
    </source>
</evidence>
<proteinExistence type="predicted"/>
<gene>
    <name evidence="2" type="ORF">OXD698_LOCUS51630</name>
</gene>
<organism evidence="2 3">
    <name type="scientific">Adineta steineri</name>
    <dbReference type="NCBI Taxonomy" id="433720"/>
    <lineage>
        <taxon>Eukaryota</taxon>
        <taxon>Metazoa</taxon>
        <taxon>Spiralia</taxon>
        <taxon>Gnathifera</taxon>
        <taxon>Rotifera</taxon>
        <taxon>Eurotatoria</taxon>
        <taxon>Bdelloidea</taxon>
        <taxon>Adinetida</taxon>
        <taxon>Adinetidae</taxon>
        <taxon>Adineta</taxon>
    </lineage>
</organism>